<name>A0ACB8R9I4_9AGAM</name>
<dbReference type="Proteomes" id="UP000814033">
    <property type="component" value="Unassembled WGS sequence"/>
</dbReference>
<evidence type="ECO:0000313" key="2">
    <source>
        <dbReference type="Proteomes" id="UP000814033"/>
    </source>
</evidence>
<proteinExistence type="predicted"/>
<sequence length="168" mass="17953">MVREHVWRRGEPGLLVGEVLGLRGRRGEMDGGGVGDVAGPCRAGRTRRRSPSGVLSVCARPFFGPPSSMSMSCRSRTSRSRSLSLSRSRSARSRSHSRSRSRSTRPSHPSSRALLPLALRSCRPSTRWPLGCACGLVIADSDSGDGLTAYSRGCWPCSGAKRIGWGGG</sequence>
<comment type="caution">
    <text evidence="1">The sequence shown here is derived from an EMBL/GenBank/DDBJ whole genome shotgun (WGS) entry which is preliminary data.</text>
</comment>
<evidence type="ECO:0000313" key="1">
    <source>
        <dbReference type="EMBL" id="KAI0040557.1"/>
    </source>
</evidence>
<dbReference type="EMBL" id="MU276186">
    <property type="protein sequence ID" value="KAI0040557.1"/>
    <property type="molecule type" value="Genomic_DNA"/>
</dbReference>
<keyword evidence="2" id="KW-1185">Reference proteome</keyword>
<organism evidence="1 2">
    <name type="scientific">Auriscalpium vulgare</name>
    <dbReference type="NCBI Taxonomy" id="40419"/>
    <lineage>
        <taxon>Eukaryota</taxon>
        <taxon>Fungi</taxon>
        <taxon>Dikarya</taxon>
        <taxon>Basidiomycota</taxon>
        <taxon>Agaricomycotina</taxon>
        <taxon>Agaricomycetes</taxon>
        <taxon>Russulales</taxon>
        <taxon>Auriscalpiaceae</taxon>
        <taxon>Auriscalpium</taxon>
    </lineage>
</organism>
<gene>
    <name evidence="1" type="ORF">FA95DRAFT_854148</name>
</gene>
<accession>A0ACB8R9I4</accession>
<reference evidence="1" key="2">
    <citation type="journal article" date="2022" name="New Phytol.">
        <title>Evolutionary transition to the ectomycorrhizal habit in the genomes of a hyperdiverse lineage of mushroom-forming fungi.</title>
        <authorList>
            <person name="Looney B."/>
            <person name="Miyauchi S."/>
            <person name="Morin E."/>
            <person name="Drula E."/>
            <person name="Courty P.E."/>
            <person name="Kohler A."/>
            <person name="Kuo A."/>
            <person name="LaButti K."/>
            <person name="Pangilinan J."/>
            <person name="Lipzen A."/>
            <person name="Riley R."/>
            <person name="Andreopoulos W."/>
            <person name="He G."/>
            <person name="Johnson J."/>
            <person name="Nolan M."/>
            <person name="Tritt A."/>
            <person name="Barry K.W."/>
            <person name="Grigoriev I.V."/>
            <person name="Nagy L.G."/>
            <person name="Hibbett D."/>
            <person name="Henrissat B."/>
            <person name="Matheny P.B."/>
            <person name="Labbe J."/>
            <person name="Martin F.M."/>
        </authorList>
    </citation>
    <scope>NUCLEOTIDE SEQUENCE</scope>
    <source>
        <strain evidence="1">FP105234-sp</strain>
    </source>
</reference>
<protein>
    <submittedName>
        <fullName evidence="1">Uncharacterized protein</fullName>
    </submittedName>
</protein>
<reference evidence="1" key="1">
    <citation type="submission" date="2021-02" db="EMBL/GenBank/DDBJ databases">
        <authorList>
            <consortium name="DOE Joint Genome Institute"/>
            <person name="Ahrendt S."/>
            <person name="Looney B.P."/>
            <person name="Miyauchi S."/>
            <person name="Morin E."/>
            <person name="Drula E."/>
            <person name="Courty P.E."/>
            <person name="Chicoki N."/>
            <person name="Fauchery L."/>
            <person name="Kohler A."/>
            <person name="Kuo A."/>
            <person name="Labutti K."/>
            <person name="Pangilinan J."/>
            <person name="Lipzen A."/>
            <person name="Riley R."/>
            <person name="Andreopoulos W."/>
            <person name="He G."/>
            <person name="Johnson J."/>
            <person name="Barry K.W."/>
            <person name="Grigoriev I.V."/>
            <person name="Nagy L."/>
            <person name="Hibbett D."/>
            <person name="Henrissat B."/>
            <person name="Matheny P.B."/>
            <person name="Labbe J."/>
            <person name="Martin F."/>
        </authorList>
    </citation>
    <scope>NUCLEOTIDE SEQUENCE</scope>
    <source>
        <strain evidence="1">FP105234-sp</strain>
    </source>
</reference>